<sequence>MTYRSYLPKMALWLLFLGALSSCNNQNRELESKNQEIDSLSQELTQKRQLIDSLQNRPVITEDQETIPVYFGKKFEDIQDPKKHITEALKQQKDLIPLDPVLGGTMEFRQVQVITENWVLAIYDDGHVQGKSIFEYELQENNKVTFKEVASRLQQ</sequence>
<gene>
    <name evidence="3" type="ORF">OQ279_09080</name>
</gene>
<name>A0A9X3CWV6_9FLAO</name>
<evidence type="ECO:0008006" key="5">
    <source>
        <dbReference type="Google" id="ProtNLM"/>
    </source>
</evidence>
<dbReference type="EMBL" id="JAPJDA010000013">
    <property type="protein sequence ID" value="MCX2838306.1"/>
    <property type="molecule type" value="Genomic_DNA"/>
</dbReference>
<reference evidence="3" key="1">
    <citation type="submission" date="2022-11" db="EMBL/GenBank/DDBJ databases">
        <title>Salinimicrobium profundisediminis sp. nov., isolated from deep-sea sediment of the Mariana Trench.</title>
        <authorList>
            <person name="Fu H."/>
        </authorList>
    </citation>
    <scope>NUCLEOTIDE SEQUENCE</scope>
    <source>
        <strain evidence="3">MT39</strain>
    </source>
</reference>
<keyword evidence="4" id="KW-1185">Reference proteome</keyword>
<accession>A0A9X3CWV6</accession>
<feature type="coiled-coil region" evidence="1">
    <location>
        <begin position="20"/>
        <end position="57"/>
    </location>
</feature>
<evidence type="ECO:0000256" key="2">
    <source>
        <dbReference type="SAM" id="SignalP"/>
    </source>
</evidence>
<organism evidence="3 4">
    <name type="scientific">Salinimicrobium profundisediminis</name>
    <dbReference type="NCBI Taxonomy" id="2994553"/>
    <lineage>
        <taxon>Bacteria</taxon>
        <taxon>Pseudomonadati</taxon>
        <taxon>Bacteroidota</taxon>
        <taxon>Flavobacteriia</taxon>
        <taxon>Flavobacteriales</taxon>
        <taxon>Flavobacteriaceae</taxon>
        <taxon>Salinimicrobium</taxon>
    </lineage>
</organism>
<proteinExistence type="predicted"/>
<dbReference type="AlphaFoldDB" id="A0A9X3CWV6"/>
<comment type="caution">
    <text evidence="3">The sequence shown here is derived from an EMBL/GenBank/DDBJ whole genome shotgun (WGS) entry which is preliminary data.</text>
</comment>
<dbReference type="Proteomes" id="UP001148482">
    <property type="component" value="Unassembled WGS sequence"/>
</dbReference>
<evidence type="ECO:0000256" key="1">
    <source>
        <dbReference type="SAM" id="Coils"/>
    </source>
</evidence>
<dbReference type="RefSeq" id="WP_266069577.1">
    <property type="nucleotide sequence ID" value="NZ_JAPJDA010000013.1"/>
</dbReference>
<dbReference type="PROSITE" id="PS51257">
    <property type="entry name" value="PROKAR_LIPOPROTEIN"/>
    <property type="match status" value="1"/>
</dbReference>
<evidence type="ECO:0000313" key="3">
    <source>
        <dbReference type="EMBL" id="MCX2838306.1"/>
    </source>
</evidence>
<feature type="chain" id="PRO_5040760612" description="Lipoprotein" evidence="2">
    <location>
        <begin position="22"/>
        <end position="155"/>
    </location>
</feature>
<protein>
    <recommendedName>
        <fullName evidence="5">Lipoprotein</fullName>
    </recommendedName>
</protein>
<feature type="signal peptide" evidence="2">
    <location>
        <begin position="1"/>
        <end position="21"/>
    </location>
</feature>
<keyword evidence="1" id="KW-0175">Coiled coil</keyword>
<evidence type="ECO:0000313" key="4">
    <source>
        <dbReference type="Proteomes" id="UP001148482"/>
    </source>
</evidence>
<keyword evidence="2" id="KW-0732">Signal</keyword>